<feature type="transmembrane region" description="Helical" evidence="6">
    <location>
        <begin position="228"/>
        <end position="248"/>
    </location>
</feature>
<feature type="transmembrane region" description="Helical" evidence="6">
    <location>
        <begin position="123"/>
        <end position="143"/>
    </location>
</feature>
<evidence type="ECO:0000256" key="3">
    <source>
        <dbReference type="ARBA" id="ARBA00022989"/>
    </source>
</evidence>
<keyword evidence="3 6" id="KW-1133">Transmembrane helix</keyword>
<gene>
    <name evidence="7" type="ORF">COEREDRAFT_7968</name>
</gene>
<dbReference type="STRING" id="763665.A0A2G5BDN2"/>
<reference evidence="7 8" key="1">
    <citation type="journal article" date="2015" name="Genome Biol. Evol.">
        <title>Phylogenomic analyses indicate that early fungi evolved digesting cell walls of algal ancestors of land plants.</title>
        <authorList>
            <person name="Chang Y."/>
            <person name="Wang S."/>
            <person name="Sekimoto S."/>
            <person name="Aerts A.L."/>
            <person name="Choi C."/>
            <person name="Clum A."/>
            <person name="LaButti K.M."/>
            <person name="Lindquist E.A."/>
            <person name="Yee Ngan C."/>
            <person name="Ohm R.A."/>
            <person name="Salamov A.A."/>
            <person name="Grigoriev I.V."/>
            <person name="Spatafora J.W."/>
            <person name="Berbee M.L."/>
        </authorList>
    </citation>
    <scope>NUCLEOTIDE SEQUENCE [LARGE SCALE GENOMIC DNA]</scope>
    <source>
        <strain evidence="7 8">NRRL 1564</strain>
    </source>
</reference>
<dbReference type="InterPro" id="IPR018499">
    <property type="entry name" value="Tetraspanin/Peripherin"/>
</dbReference>
<sequence>MHSKAELSNKFDFTFAAQSRKEQVHRVEFAAAFSVGSVQGATSLQPCLRSEDFNIPKTILAILAYANAILGAYLVAFGTYVFVTSDIEFSNYSRTFTIVLLGLISIYVSDIATTGVLSASRAHVQMVAIIGLLLVLSELFLIVSMSWNSMKIEHNLQKTWMRIFNTNPLSLQRVEHYYGCCGFSDKKDMPSHPGCLKAQDANKVSGCATYLVDSAFYTNRMTIVRCTVAMILQILFLAIGWCLITGVLEPDTFWLADADNQEANWATGTAAVAADVPAADGETQNMPGAHMVVVTDSELIGGLIATEQPADTVGAGKATASENTNPGVTQHEGDASHPQETSILKDDSADK</sequence>
<keyword evidence="8" id="KW-1185">Reference proteome</keyword>
<organism evidence="7 8">
    <name type="scientific">Coemansia reversa (strain ATCC 12441 / NRRL 1564)</name>
    <dbReference type="NCBI Taxonomy" id="763665"/>
    <lineage>
        <taxon>Eukaryota</taxon>
        <taxon>Fungi</taxon>
        <taxon>Fungi incertae sedis</taxon>
        <taxon>Zoopagomycota</taxon>
        <taxon>Kickxellomycotina</taxon>
        <taxon>Kickxellomycetes</taxon>
        <taxon>Kickxellales</taxon>
        <taxon>Kickxellaceae</taxon>
        <taxon>Coemansia</taxon>
    </lineage>
</organism>
<accession>A0A2G5BDN2</accession>
<evidence type="ECO:0000313" key="8">
    <source>
        <dbReference type="Proteomes" id="UP000242474"/>
    </source>
</evidence>
<evidence type="ECO:0000313" key="7">
    <source>
        <dbReference type="EMBL" id="PIA16817.1"/>
    </source>
</evidence>
<feature type="compositionally biased region" description="Basic and acidic residues" evidence="5">
    <location>
        <begin position="331"/>
        <end position="351"/>
    </location>
</feature>
<dbReference type="EMBL" id="KZ303497">
    <property type="protein sequence ID" value="PIA16817.1"/>
    <property type="molecule type" value="Genomic_DNA"/>
</dbReference>
<dbReference type="OrthoDB" id="5577840at2759"/>
<evidence type="ECO:0000256" key="1">
    <source>
        <dbReference type="ARBA" id="ARBA00004141"/>
    </source>
</evidence>
<name>A0A2G5BDN2_COERN</name>
<evidence type="ECO:0000256" key="4">
    <source>
        <dbReference type="ARBA" id="ARBA00023136"/>
    </source>
</evidence>
<evidence type="ECO:0000256" key="6">
    <source>
        <dbReference type="SAM" id="Phobius"/>
    </source>
</evidence>
<dbReference type="Pfam" id="PF00335">
    <property type="entry name" value="Tetraspanin"/>
    <property type="match status" value="1"/>
</dbReference>
<keyword evidence="2 6" id="KW-0812">Transmembrane</keyword>
<proteinExistence type="predicted"/>
<dbReference type="AlphaFoldDB" id="A0A2G5BDN2"/>
<feature type="transmembrane region" description="Helical" evidence="6">
    <location>
        <begin position="59"/>
        <end position="83"/>
    </location>
</feature>
<dbReference type="Proteomes" id="UP000242474">
    <property type="component" value="Unassembled WGS sequence"/>
</dbReference>
<feature type="transmembrane region" description="Helical" evidence="6">
    <location>
        <begin position="95"/>
        <end position="117"/>
    </location>
</feature>
<comment type="subcellular location">
    <subcellularLocation>
        <location evidence="1">Membrane</location>
        <topology evidence="1">Multi-pass membrane protein</topology>
    </subcellularLocation>
</comment>
<evidence type="ECO:0000256" key="5">
    <source>
        <dbReference type="SAM" id="MobiDB-lite"/>
    </source>
</evidence>
<feature type="region of interest" description="Disordered" evidence="5">
    <location>
        <begin position="312"/>
        <end position="351"/>
    </location>
</feature>
<dbReference type="GO" id="GO:0016020">
    <property type="term" value="C:membrane"/>
    <property type="evidence" value="ECO:0007669"/>
    <property type="project" value="UniProtKB-SubCell"/>
</dbReference>
<evidence type="ECO:0000256" key="2">
    <source>
        <dbReference type="ARBA" id="ARBA00022692"/>
    </source>
</evidence>
<keyword evidence="4 6" id="KW-0472">Membrane</keyword>
<protein>
    <submittedName>
        <fullName evidence="7">Uncharacterized protein</fullName>
    </submittedName>
</protein>